<dbReference type="EnsemblMetazoa" id="GPPI044518-RA">
    <property type="protein sequence ID" value="GPPI044518-PA"/>
    <property type="gene ID" value="GPPI044518"/>
</dbReference>
<reference evidence="2" key="1">
    <citation type="submission" date="2015-01" db="EMBL/GenBank/DDBJ databases">
        <authorList>
            <person name="Aksoy S."/>
            <person name="Warren W."/>
            <person name="Wilson R.K."/>
        </authorList>
    </citation>
    <scope>NUCLEOTIDE SEQUENCE [LARGE SCALE GENOMIC DNA]</scope>
    <source>
        <strain evidence="2">IAEA</strain>
    </source>
</reference>
<reference evidence="1" key="2">
    <citation type="submission" date="2020-05" db="UniProtKB">
        <authorList>
            <consortium name="EnsemblMetazoa"/>
        </authorList>
    </citation>
    <scope>IDENTIFICATION</scope>
    <source>
        <strain evidence="1">IAEA</strain>
    </source>
</reference>
<sequence length="140" mass="16126">MANKNESPIFITYFASQLIGRSAVKNTKCQSSTLEERLTFMLMDFIRTELNKLILRSDAISRIGGHIPLDGDGMLDDNNSLWLYAKCIDVRNITSYTIQLPYIINAYKNGTYHSHLLVDYLIIKSIMNELMSHRYVNDKN</sequence>
<protein>
    <submittedName>
        <fullName evidence="1">Uncharacterized protein</fullName>
    </submittedName>
</protein>
<proteinExistence type="predicted"/>
<dbReference type="EMBL" id="JXJN01022804">
    <property type="status" value="NOT_ANNOTATED_CDS"/>
    <property type="molecule type" value="Genomic_DNA"/>
</dbReference>
<dbReference type="AlphaFoldDB" id="A0A1B0BYT2"/>
<dbReference type="Proteomes" id="UP000092460">
    <property type="component" value="Unassembled WGS sequence"/>
</dbReference>
<keyword evidence="2" id="KW-1185">Reference proteome</keyword>
<evidence type="ECO:0000313" key="2">
    <source>
        <dbReference type="Proteomes" id="UP000092460"/>
    </source>
</evidence>
<name>A0A1B0BYT2_9MUSC</name>
<accession>A0A1B0BYT2</accession>
<organism evidence="1 2">
    <name type="scientific">Glossina palpalis gambiensis</name>
    <dbReference type="NCBI Taxonomy" id="67801"/>
    <lineage>
        <taxon>Eukaryota</taxon>
        <taxon>Metazoa</taxon>
        <taxon>Ecdysozoa</taxon>
        <taxon>Arthropoda</taxon>
        <taxon>Hexapoda</taxon>
        <taxon>Insecta</taxon>
        <taxon>Pterygota</taxon>
        <taxon>Neoptera</taxon>
        <taxon>Endopterygota</taxon>
        <taxon>Diptera</taxon>
        <taxon>Brachycera</taxon>
        <taxon>Muscomorpha</taxon>
        <taxon>Hippoboscoidea</taxon>
        <taxon>Glossinidae</taxon>
        <taxon>Glossina</taxon>
    </lineage>
</organism>
<evidence type="ECO:0000313" key="1">
    <source>
        <dbReference type="EnsemblMetazoa" id="GPPI044518-PA"/>
    </source>
</evidence>
<dbReference type="VEuPathDB" id="VectorBase:GPPI044518"/>